<sequence>MDMGRMLGKRHLVRDPVVITVRSAHTQWFYDKLCSRAERIINNGRNNVLNRTIGDRKLYDARSFCECGKCEFLESIPLSYAYCCKEAMNVGGACSSAAQNLATKIGTLSCITKHPSFASVCLDEEVLNILATHEGVCVEWPRLEETFTNQDYRYIAFRAFSYWAHGDDSRGNKFEAPLCVLANIIQKFPLESSTQQQKGLLNIFGVGFFTDYKEDE</sequence>
<keyword evidence="2" id="KW-1185">Reference proteome</keyword>
<accession>A0A0M3I562</accession>
<proteinExistence type="predicted"/>
<reference evidence="3" key="1">
    <citation type="submission" date="2017-02" db="UniProtKB">
        <authorList>
            <consortium name="WormBaseParasite"/>
        </authorList>
    </citation>
    <scope>IDENTIFICATION</scope>
</reference>
<evidence type="ECO:0000313" key="2">
    <source>
        <dbReference type="Proteomes" id="UP000036681"/>
    </source>
</evidence>
<dbReference type="PANTHER" id="PTHR36981:SF1">
    <property type="entry name" value="P2X PURINORECEPTOR 7 INTRACELLULAR DOMAIN-CONTAINING PROTEIN"/>
    <property type="match status" value="1"/>
</dbReference>
<evidence type="ECO:0000259" key="1">
    <source>
        <dbReference type="Pfam" id="PF20478"/>
    </source>
</evidence>
<feature type="domain" description="P2X purinoreceptor 7 intracellular" evidence="1">
    <location>
        <begin position="49"/>
        <end position="192"/>
    </location>
</feature>
<dbReference type="AlphaFoldDB" id="A0A0M3I562"/>
<dbReference type="Proteomes" id="UP000036681">
    <property type="component" value="Unplaced"/>
</dbReference>
<dbReference type="WBParaSite" id="ALUE_0001202901-mRNA-1">
    <property type="protein sequence ID" value="ALUE_0001202901-mRNA-1"/>
    <property type="gene ID" value="ALUE_0001202901"/>
</dbReference>
<dbReference type="PANTHER" id="PTHR36981">
    <property type="entry name" value="ZGC:195170"/>
    <property type="match status" value="1"/>
</dbReference>
<evidence type="ECO:0000313" key="3">
    <source>
        <dbReference type="WBParaSite" id="ALUE_0001202901-mRNA-1"/>
    </source>
</evidence>
<protein>
    <submittedName>
        <fullName evidence="3">P2RX7_C domain-containing protein</fullName>
    </submittedName>
</protein>
<name>A0A0M3I562_ASCLU</name>
<organism evidence="2 3">
    <name type="scientific">Ascaris lumbricoides</name>
    <name type="common">Giant roundworm</name>
    <dbReference type="NCBI Taxonomy" id="6252"/>
    <lineage>
        <taxon>Eukaryota</taxon>
        <taxon>Metazoa</taxon>
        <taxon>Ecdysozoa</taxon>
        <taxon>Nematoda</taxon>
        <taxon>Chromadorea</taxon>
        <taxon>Rhabditida</taxon>
        <taxon>Spirurina</taxon>
        <taxon>Ascaridomorpha</taxon>
        <taxon>Ascaridoidea</taxon>
        <taxon>Ascarididae</taxon>
        <taxon>Ascaris</taxon>
    </lineage>
</organism>
<dbReference type="InterPro" id="IPR046815">
    <property type="entry name" value="P2RX7_C"/>
</dbReference>
<dbReference type="Pfam" id="PF20478">
    <property type="entry name" value="P2RX7_C"/>
    <property type="match status" value="1"/>
</dbReference>